<accession>A0A2W4YLH3</accession>
<evidence type="ECO:0000313" key="1">
    <source>
        <dbReference type="EMBL" id="PZO43798.1"/>
    </source>
</evidence>
<comment type="caution">
    <text evidence="1">The sequence shown here is derived from an EMBL/GenBank/DDBJ whole genome shotgun (WGS) entry which is preliminary data.</text>
</comment>
<protein>
    <submittedName>
        <fullName evidence="1">Prevent-host-death protein</fullName>
    </submittedName>
</protein>
<dbReference type="AlphaFoldDB" id="A0A2W4YLH3"/>
<evidence type="ECO:0000313" key="2">
    <source>
        <dbReference type="Proteomes" id="UP000249467"/>
    </source>
</evidence>
<dbReference type="Gene3D" id="3.40.1620.10">
    <property type="entry name" value="YefM-like domain"/>
    <property type="match status" value="1"/>
</dbReference>
<reference evidence="1 2" key="1">
    <citation type="submission" date="2018-04" db="EMBL/GenBank/DDBJ databases">
        <authorList>
            <person name="Go L.Y."/>
            <person name="Mitchell J.A."/>
        </authorList>
    </citation>
    <scope>NUCLEOTIDE SEQUENCE [LARGE SCALE GENOMIC DNA]</scope>
    <source>
        <strain evidence="1">ULC066bin1</strain>
    </source>
</reference>
<proteinExistence type="predicted"/>
<name>A0A2W4YLH3_9CYAN</name>
<dbReference type="EMBL" id="QBML01000004">
    <property type="protein sequence ID" value="PZO43798.1"/>
    <property type="molecule type" value="Genomic_DNA"/>
</dbReference>
<organism evidence="1 2">
    <name type="scientific">Pseudanabaena frigida</name>
    <dbReference type="NCBI Taxonomy" id="945775"/>
    <lineage>
        <taxon>Bacteria</taxon>
        <taxon>Bacillati</taxon>
        <taxon>Cyanobacteriota</taxon>
        <taxon>Cyanophyceae</taxon>
        <taxon>Pseudanabaenales</taxon>
        <taxon>Pseudanabaenaceae</taxon>
        <taxon>Pseudanabaena</taxon>
    </lineage>
</organism>
<sequence>MIWKIEEAQQQFSEIIKASGATPQVIYQSDHPFVAVIRADLFQEFLKWQQKQQPTSLVAAFEELHQICIEENYTFEMPTRSDRPNPFMESLA</sequence>
<dbReference type="Proteomes" id="UP000249467">
    <property type="component" value="Unassembled WGS sequence"/>
</dbReference>
<reference evidence="1 2" key="2">
    <citation type="submission" date="2018-06" db="EMBL/GenBank/DDBJ databases">
        <title>Metagenomic assembly of (sub)arctic Cyanobacteria and their associated microbiome from non-axenic cultures.</title>
        <authorList>
            <person name="Baurain D."/>
        </authorList>
    </citation>
    <scope>NUCLEOTIDE SEQUENCE [LARGE SCALE GENOMIC DNA]</scope>
    <source>
        <strain evidence="1">ULC066bin1</strain>
    </source>
</reference>
<gene>
    <name evidence="1" type="ORF">DCF19_03995</name>
</gene>